<feature type="region of interest" description="Disordered" evidence="8">
    <location>
        <begin position="1"/>
        <end position="30"/>
    </location>
</feature>
<dbReference type="NCBIfam" id="TIGR00003">
    <property type="entry name" value="copper ion binding protein"/>
    <property type="match status" value="1"/>
</dbReference>
<dbReference type="CDD" id="cd00371">
    <property type="entry name" value="HMA"/>
    <property type="match status" value="3"/>
</dbReference>
<keyword evidence="7 9" id="KW-0472">Membrane</keyword>
<dbReference type="InterPro" id="IPR059000">
    <property type="entry name" value="ATPase_P-type_domA"/>
</dbReference>
<dbReference type="Gene3D" id="3.30.70.100">
    <property type="match status" value="3"/>
</dbReference>
<evidence type="ECO:0000256" key="6">
    <source>
        <dbReference type="ARBA" id="ARBA00023008"/>
    </source>
</evidence>
<dbReference type="InterPro" id="IPR006121">
    <property type="entry name" value="HMA_dom"/>
</dbReference>
<dbReference type="InterPro" id="IPR017969">
    <property type="entry name" value="Heavy-metal-associated_CS"/>
</dbReference>
<reference evidence="11 12" key="1">
    <citation type="submission" date="2017-09" db="EMBL/GenBank/DDBJ databases">
        <authorList>
            <consortium name="International Durum Wheat Genome Sequencing Consortium (IDWGSC)"/>
            <person name="Milanesi L."/>
        </authorList>
    </citation>
    <scope>NUCLEOTIDE SEQUENCE [LARGE SCALE GENOMIC DNA]</scope>
    <source>
        <strain evidence="12">cv. Svevo</strain>
    </source>
</reference>
<dbReference type="Gene3D" id="2.70.150.10">
    <property type="entry name" value="Calcium-transporting ATPase, cytoplasmic transduction domain A"/>
    <property type="match status" value="1"/>
</dbReference>
<feature type="transmembrane region" description="Helical" evidence="9">
    <location>
        <begin position="313"/>
        <end position="333"/>
    </location>
</feature>
<evidence type="ECO:0000256" key="4">
    <source>
        <dbReference type="ARBA" id="ARBA00022723"/>
    </source>
</evidence>
<feature type="domain" description="HMA" evidence="10">
    <location>
        <begin position="179"/>
        <end position="245"/>
    </location>
</feature>
<feature type="transmembrane region" description="Helical" evidence="9">
    <location>
        <begin position="273"/>
        <end position="293"/>
    </location>
</feature>
<evidence type="ECO:0000256" key="9">
    <source>
        <dbReference type="SAM" id="Phobius"/>
    </source>
</evidence>
<dbReference type="FunFam" id="2.70.150.10:FF:000002">
    <property type="entry name" value="Copper-transporting ATPase 1, putative"/>
    <property type="match status" value="1"/>
</dbReference>
<feature type="transmembrane region" description="Helical" evidence="9">
    <location>
        <begin position="345"/>
        <end position="367"/>
    </location>
</feature>
<evidence type="ECO:0000259" key="10">
    <source>
        <dbReference type="PROSITE" id="PS50846"/>
    </source>
</evidence>
<accession>A0A9R0XYA9</accession>
<evidence type="ECO:0000256" key="2">
    <source>
        <dbReference type="ARBA" id="ARBA00006024"/>
    </source>
</evidence>
<keyword evidence="4" id="KW-0479">Metal-binding</keyword>
<evidence type="ECO:0000256" key="5">
    <source>
        <dbReference type="ARBA" id="ARBA00022989"/>
    </source>
</evidence>
<keyword evidence="6" id="KW-0186">Copper</keyword>
<dbReference type="GO" id="GO:0016020">
    <property type="term" value="C:membrane"/>
    <property type="evidence" value="ECO:0007669"/>
    <property type="project" value="UniProtKB-SubCell"/>
</dbReference>
<feature type="domain" description="HMA" evidence="10">
    <location>
        <begin position="104"/>
        <end position="170"/>
    </location>
</feature>
<evidence type="ECO:0000313" key="11">
    <source>
        <dbReference type="EMBL" id="VAI44825.1"/>
    </source>
</evidence>
<proteinExistence type="inferred from homology"/>
<dbReference type="GO" id="GO:0005507">
    <property type="term" value="F:copper ion binding"/>
    <property type="evidence" value="ECO:0007669"/>
    <property type="project" value="InterPro"/>
</dbReference>
<dbReference type="PROSITE" id="PS01047">
    <property type="entry name" value="HMA_1"/>
    <property type="match status" value="1"/>
</dbReference>
<organism evidence="11 12">
    <name type="scientific">Triticum turgidum subsp. durum</name>
    <name type="common">Durum wheat</name>
    <name type="synonym">Triticum durum</name>
    <dbReference type="NCBI Taxonomy" id="4567"/>
    <lineage>
        <taxon>Eukaryota</taxon>
        <taxon>Viridiplantae</taxon>
        <taxon>Streptophyta</taxon>
        <taxon>Embryophyta</taxon>
        <taxon>Tracheophyta</taxon>
        <taxon>Spermatophyta</taxon>
        <taxon>Magnoliopsida</taxon>
        <taxon>Liliopsida</taxon>
        <taxon>Poales</taxon>
        <taxon>Poaceae</taxon>
        <taxon>BOP clade</taxon>
        <taxon>Pooideae</taxon>
        <taxon>Triticodae</taxon>
        <taxon>Triticeae</taxon>
        <taxon>Triticinae</taxon>
        <taxon>Triticum</taxon>
    </lineage>
</organism>
<keyword evidence="12" id="KW-1185">Reference proteome</keyword>
<comment type="subcellular location">
    <subcellularLocation>
        <location evidence="1">Membrane</location>
    </subcellularLocation>
</comment>
<feature type="compositionally biased region" description="Low complexity" evidence="8">
    <location>
        <begin position="16"/>
        <end position="25"/>
    </location>
</feature>
<evidence type="ECO:0000256" key="7">
    <source>
        <dbReference type="ARBA" id="ARBA00023136"/>
    </source>
</evidence>
<feature type="domain" description="HMA" evidence="10">
    <location>
        <begin position="30"/>
        <end position="96"/>
    </location>
</feature>
<keyword evidence="5 9" id="KW-1133">Transmembrane helix</keyword>
<dbReference type="SUPFAM" id="SSF81653">
    <property type="entry name" value="Calcium ATPase, transduction domain A"/>
    <property type="match status" value="1"/>
</dbReference>
<dbReference type="PANTHER" id="PTHR46594:SF2">
    <property type="entry name" value="COPPER-TRANSPORTING ATPASE HMA4"/>
    <property type="match status" value="1"/>
</dbReference>
<evidence type="ECO:0000256" key="8">
    <source>
        <dbReference type="SAM" id="MobiDB-lite"/>
    </source>
</evidence>
<dbReference type="FunFam" id="3.30.70.100:FF:000033">
    <property type="entry name" value="Copper-transporting ATPase HMA5"/>
    <property type="match status" value="1"/>
</dbReference>
<dbReference type="Proteomes" id="UP000324705">
    <property type="component" value="Chromosome 6A"/>
</dbReference>
<feature type="compositionally biased region" description="Basic and acidic residues" evidence="8">
    <location>
        <begin position="1"/>
        <end position="13"/>
    </location>
</feature>
<dbReference type="InterPro" id="IPR008250">
    <property type="entry name" value="ATPase_P-typ_transduc_dom_A_sf"/>
</dbReference>
<evidence type="ECO:0000256" key="1">
    <source>
        <dbReference type="ARBA" id="ARBA00004370"/>
    </source>
</evidence>
<sequence>MEQNGESHLKEPLLHAADGASAAAARVSPRKERTTRKVMFNVRGMSCGSWVVAGLKGVESIQVSTLQGQAVVQYSPEETDARTIKEAIEDINFEVDELQEQEIAVCRLRIKGMACTSCSESIERALLMVPGVKKAAVGLALEEAKVHFDPNITSRDLLIEAIEDAGFGADLISYGDDVNKMHLKLEGVSSPEDTKLIQSVLETVEGVNNVEWDTSGQTVTVAYDPDVTGPRLLIQRIQDAAEPPKCFNASLYSPPKQREVERHHEIMSYRNQFLWSCLFSVPVFLFAMVLPMLPPSGDWLFYKIYNNMTVGMLLRWLLCSPVQFIIGFYVGAYHALKRGYSNMDVLVALGTNAAYFYSVYIIVKALTSDTFEGQDLFETSSMLVSFILLGKYLEVVAKGKTSDALSKLTELAPETAVLLTLEKDGSVISEVEISTQLLQRNDFIKIVPGEKVPVDGVVIKGQSHVNESMITGEARPIAKKPGDKVVL</sequence>
<dbReference type="AlphaFoldDB" id="A0A9R0XYA9"/>
<protein>
    <recommendedName>
        <fullName evidence="10">HMA domain-containing protein</fullName>
    </recommendedName>
</protein>
<dbReference type="PANTHER" id="PTHR46594">
    <property type="entry name" value="P-TYPE CATION-TRANSPORTING ATPASE"/>
    <property type="match status" value="1"/>
</dbReference>
<dbReference type="PROSITE" id="PS50846">
    <property type="entry name" value="HMA_2"/>
    <property type="match status" value="3"/>
</dbReference>
<comment type="similarity">
    <text evidence="2">Belongs to the cation transport ATPase (P-type) (TC 3.A.3) family. Type IB subfamily.</text>
</comment>
<dbReference type="InterPro" id="IPR006122">
    <property type="entry name" value="HMA_Cu_ion-bd"/>
</dbReference>
<dbReference type="Pfam" id="PF00122">
    <property type="entry name" value="E1-E2_ATPase"/>
    <property type="match status" value="1"/>
</dbReference>
<dbReference type="SUPFAM" id="SSF55008">
    <property type="entry name" value="HMA, heavy metal-associated domain"/>
    <property type="match status" value="3"/>
</dbReference>
<evidence type="ECO:0000313" key="12">
    <source>
        <dbReference type="Proteomes" id="UP000324705"/>
    </source>
</evidence>
<dbReference type="InterPro" id="IPR036163">
    <property type="entry name" value="HMA_dom_sf"/>
</dbReference>
<dbReference type="EMBL" id="LT934121">
    <property type="protein sequence ID" value="VAI44825.1"/>
    <property type="molecule type" value="Genomic_DNA"/>
</dbReference>
<name>A0A9R0XYA9_TRITD</name>
<keyword evidence="3 9" id="KW-0812">Transmembrane</keyword>
<dbReference type="Gramene" id="TRITD6Av1G062330.1">
    <property type="protein sequence ID" value="TRITD6Av1G062330.1"/>
    <property type="gene ID" value="TRITD6Av1G062330"/>
</dbReference>
<evidence type="ECO:0000256" key="3">
    <source>
        <dbReference type="ARBA" id="ARBA00022692"/>
    </source>
</evidence>
<gene>
    <name evidence="11" type="ORF">TRITD_6Av1G062330</name>
</gene>
<dbReference type="Pfam" id="PF00403">
    <property type="entry name" value="HMA"/>
    <property type="match status" value="3"/>
</dbReference>